<feature type="compositionally biased region" description="Polar residues" evidence="1">
    <location>
        <begin position="39"/>
        <end position="82"/>
    </location>
</feature>
<evidence type="ECO:0000313" key="5">
    <source>
        <dbReference type="Proteomes" id="UP000078358"/>
    </source>
</evidence>
<evidence type="ECO:0000256" key="1">
    <source>
        <dbReference type="SAM" id="MobiDB-lite"/>
    </source>
</evidence>
<dbReference type="InterPro" id="IPR001677">
    <property type="entry name" value="TbpB_B_D"/>
</dbReference>
<sequence length="324" mass="34396">MQKLHFSFITTACALMLSACSSSSGGGNGTAPIFLTEIPDSSNNTQPATPSVTPPNAGNTSADHAVQPNTEDNTPKLTSPMFSSPKDARLTGAILSINSANGSVSGKNLHNVEKETLESLFIDNVEIALKTLAAEDEQRGFNSLTTADQKHGSLGEISGAVNKTSIYSLYDQSVYQFVRFGVINSNAHSHLFVQGLQTPIEGVWSEIDNGHANLYPMPKSGKFVYKKGDALYGKAGNYSALSAEVRADFNQKQLNVSLKDGQTEKLAFSAAIEGNTFNGNSHGVESKGAFYGSGANQVGGVFYESQSQYNGVFGATDKRPDDSQ</sequence>
<feature type="chain" id="PRO_5008100168" description="Transferrin-binding protein B C-lobe/N-lobe beta-barrel domain-containing protein" evidence="2">
    <location>
        <begin position="25"/>
        <end position="324"/>
    </location>
</feature>
<keyword evidence="2" id="KW-0732">Signal</keyword>
<dbReference type="InterPro" id="IPR011250">
    <property type="entry name" value="OMP/PagP_B-barrel"/>
</dbReference>
<name>A0A179CYB3_BIBTR</name>
<organism evidence="4 5">
    <name type="scientific">Bibersteinia trehalosi Y31</name>
    <dbReference type="NCBI Taxonomy" id="1261658"/>
    <lineage>
        <taxon>Bacteria</taxon>
        <taxon>Pseudomonadati</taxon>
        <taxon>Pseudomonadota</taxon>
        <taxon>Gammaproteobacteria</taxon>
        <taxon>Pasteurellales</taxon>
        <taxon>Pasteurellaceae</taxon>
        <taxon>Bibersteinia</taxon>
    </lineage>
</organism>
<evidence type="ECO:0000259" key="3">
    <source>
        <dbReference type="Pfam" id="PF01298"/>
    </source>
</evidence>
<dbReference type="SUPFAM" id="SSF56925">
    <property type="entry name" value="OMPA-like"/>
    <property type="match status" value="1"/>
</dbReference>
<dbReference type="PATRIC" id="fig|1261658.3.peg.1042"/>
<dbReference type="PROSITE" id="PS51257">
    <property type="entry name" value="PROKAR_LIPOPROTEIN"/>
    <property type="match status" value="1"/>
</dbReference>
<dbReference type="Gene3D" id="2.40.160.90">
    <property type="match status" value="1"/>
</dbReference>
<evidence type="ECO:0000256" key="2">
    <source>
        <dbReference type="SAM" id="SignalP"/>
    </source>
</evidence>
<dbReference type="AlphaFoldDB" id="A0A179CYB3"/>
<dbReference type="EMBL" id="JACI01000002">
    <property type="protein sequence ID" value="OAQ14889.1"/>
    <property type="molecule type" value="Genomic_DNA"/>
</dbReference>
<dbReference type="Pfam" id="PF01298">
    <property type="entry name" value="TbpB_B_D"/>
    <property type="match status" value="1"/>
</dbReference>
<comment type="caution">
    <text evidence="4">The sequence shown here is derived from an EMBL/GenBank/DDBJ whole genome shotgun (WGS) entry which is preliminary data.</text>
</comment>
<reference evidence="4 5" key="1">
    <citation type="submission" date="2014-01" db="EMBL/GenBank/DDBJ databases">
        <authorList>
            <person name="Zuccon D."/>
        </authorList>
    </citation>
    <scope>NUCLEOTIDE SEQUENCE [LARGE SCALE GENOMIC DNA]</scope>
    <source>
        <strain evidence="4 5">Y31</strain>
    </source>
</reference>
<gene>
    <name evidence="4" type="ORF">F480_05310</name>
</gene>
<dbReference type="RefSeq" id="WP_064318439.1">
    <property type="nucleotide sequence ID" value="NZ_JACI01000002.1"/>
</dbReference>
<protein>
    <recommendedName>
        <fullName evidence="3">Transferrin-binding protein B C-lobe/N-lobe beta-barrel domain-containing protein</fullName>
    </recommendedName>
</protein>
<feature type="domain" description="Transferrin-binding protein B C-lobe/N-lobe beta-barrel" evidence="3">
    <location>
        <begin position="217"/>
        <end position="316"/>
    </location>
</feature>
<feature type="region of interest" description="Disordered" evidence="1">
    <location>
        <begin position="31"/>
        <end position="83"/>
    </location>
</feature>
<feature type="signal peptide" evidence="2">
    <location>
        <begin position="1"/>
        <end position="24"/>
    </location>
</feature>
<dbReference type="Proteomes" id="UP000078358">
    <property type="component" value="Unassembled WGS sequence"/>
</dbReference>
<accession>A0A179CYB3</accession>
<proteinExistence type="predicted"/>
<evidence type="ECO:0000313" key="4">
    <source>
        <dbReference type="EMBL" id="OAQ14889.1"/>
    </source>
</evidence>